<evidence type="ECO:0000313" key="2">
    <source>
        <dbReference type="EMBL" id="AOX04032.1"/>
    </source>
</evidence>
<dbReference type="GO" id="GO:0004852">
    <property type="term" value="F:uroporphyrinogen-III synthase activity"/>
    <property type="evidence" value="ECO:0007669"/>
    <property type="project" value="InterPro"/>
</dbReference>
<dbReference type="GO" id="GO:0033014">
    <property type="term" value="P:tetrapyrrole biosynthetic process"/>
    <property type="evidence" value="ECO:0007669"/>
    <property type="project" value="InterPro"/>
</dbReference>
<reference evidence="3" key="1">
    <citation type="submission" date="2016-10" db="EMBL/GenBank/DDBJ databases">
        <title>Comparative genomics uncovers the prolific and rare metabolic potential of the cyanobacterial genus Moorea.</title>
        <authorList>
            <person name="Leao T."/>
            <person name="Castelao G."/>
            <person name="Korobeynikov A."/>
            <person name="Monroe E.A."/>
            <person name="Podell S."/>
            <person name="Glukhov E."/>
            <person name="Allen E."/>
            <person name="Gerwick W.H."/>
            <person name="Gerwick L."/>
        </authorList>
    </citation>
    <scope>NUCLEOTIDE SEQUENCE [LARGE SCALE GENOMIC DNA]</scope>
    <source>
        <strain evidence="3">PAL-8-15-08-1</strain>
    </source>
</reference>
<name>A0A1D8U2A6_9CYAN</name>
<accession>A0A1D8U2A6</accession>
<dbReference type="InterPro" id="IPR003754">
    <property type="entry name" value="4pyrrol_synth_uPrphyn_synth"/>
</dbReference>
<dbReference type="AlphaFoldDB" id="A0A1D8U2A6"/>
<dbReference type="InterPro" id="IPR036108">
    <property type="entry name" value="4pyrrol_syn_uPrphyn_synt_sf"/>
</dbReference>
<dbReference type="CDD" id="cd06578">
    <property type="entry name" value="HemD"/>
    <property type="match status" value="1"/>
</dbReference>
<dbReference type="PANTHER" id="PTHR38020">
    <property type="entry name" value="UROPORPHYRINOGEN-III SYNTHASE"/>
    <property type="match status" value="1"/>
</dbReference>
<dbReference type="OrthoDB" id="9815856at2"/>
<sequence>MHPLSPSNQLPLYGKRIIVTAPRIYGSRLSQQIINQGGLPIVMPTIETCLLGNSPELDAALRQIHKFDWIAFTSRNGIDAFFERMASLGISTSVLKNCQLSAIGKDAERLSDFGVTADLVPAEASPTGIVSELSNYPTIDQKTILVPIPDVVGIPEPNVIPNFISGLQELGMKVTPVLTYQTRILDQTIYDVELNLISQGKIDVIAFSSTAEVTAFLTMVNSPQDYNHCVVACFGPYTAANTENLGLTVSIVSESYSSFEGFANAIANFFDS</sequence>
<dbReference type="RefSeq" id="WP_070396397.1">
    <property type="nucleotide sequence ID" value="NZ_CP017599.1"/>
</dbReference>
<dbReference type="KEGG" id="mpro:BJP34_35500"/>
<dbReference type="PANTHER" id="PTHR38020:SF1">
    <property type="entry name" value="UROPORPHYRINOGEN-III SYNTHASE"/>
    <property type="match status" value="1"/>
</dbReference>
<feature type="domain" description="Tetrapyrrole biosynthesis uroporphyrinogen III synthase" evidence="1">
    <location>
        <begin position="28"/>
        <end position="257"/>
    </location>
</feature>
<proteinExistence type="predicted"/>
<gene>
    <name evidence="2" type="ORF">BJP34_35500</name>
</gene>
<dbReference type="Gene3D" id="3.40.50.10090">
    <property type="match status" value="2"/>
</dbReference>
<evidence type="ECO:0000313" key="3">
    <source>
        <dbReference type="Proteomes" id="UP000177870"/>
    </source>
</evidence>
<dbReference type="Proteomes" id="UP000177870">
    <property type="component" value="Chromosome"/>
</dbReference>
<dbReference type="EMBL" id="CP017599">
    <property type="protein sequence ID" value="AOX04032.1"/>
    <property type="molecule type" value="Genomic_DNA"/>
</dbReference>
<protein>
    <submittedName>
        <fullName evidence="2">Uroporphyrinogen III synthase</fullName>
    </submittedName>
</protein>
<dbReference type="SUPFAM" id="SSF69618">
    <property type="entry name" value="HemD-like"/>
    <property type="match status" value="1"/>
</dbReference>
<dbReference type="STRING" id="1458985.BJP34_35500"/>
<evidence type="ECO:0000259" key="1">
    <source>
        <dbReference type="Pfam" id="PF02602"/>
    </source>
</evidence>
<organism evidence="2 3">
    <name type="scientific">Moorena producens PAL-8-15-08-1</name>
    <dbReference type="NCBI Taxonomy" id="1458985"/>
    <lineage>
        <taxon>Bacteria</taxon>
        <taxon>Bacillati</taxon>
        <taxon>Cyanobacteriota</taxon>
        <taxon>Cyanophyceae</taxon>
        <taxon>Coleofasciculales</taxon>
        <taxon>Coleofasciculaceae</taxon>
        <taxon>Moorena</taxon>
    </lineage>
</organism>
<dbReference type="Pfam" id="PF02602">
    <property type="entry name" value="HEM4"/>
    <property type="match status" value="1"/>
</dbReference>